<comment type="caution">
    <text evidence="1">The sequence shown here is derived from an EMBL/GenBank/DDBJ whole genome shotgun (WGS) entry which is preliminary data.</text>
</comment>
<evidence type="ECO:0000313" key="2">
    <source>
        <dbReference type="Proteomes" id="UP000799754"/>
    </source>
</evidence>
<name>A0ACB6RVX2_9PLEO</name>
<sequence>MTLEGSSNTSARQLRQLDIERNRQFSHPSIDSGREEIRLVRICPGTFPDPIHAEMRGTTAFYEYTYTALSYQWGETTVEDDVTQILLNDQIFWVRRNLWEFLNRVRVDPLLYPRLFWIDAICINQNADDNTEKSLQVGMMDRIYGNAHKVICWLGEPPTSLEGDLRDLRKYLIEETTADKEVCALRGLKYLMHRPYWTRMWIVQEVVLARRVTLMCGGFYYDWARVLDLWDDQHEEPGLDDFHLNLAEKERAVLQYTGKLDKMQTPKSQSFFVSMVDWGRAEDVIRWSRRLDPYRRRPNIDIWKPGFDLIETLNAFQNQECTNPLDRLYGLLGLSKEKICTPDYSKSLVDLYADVMRHVLGQTVRSGNENDETYGVPVPLLCAGSTNGCGARLCSPFCFVQHYLRVPDDDVQEAQKMIDLRLVSQHGFDWKATHPWIVVRRSHQANQGSHQLDVVE</sequence>
<reference evidence="1" key="1">
    <citation type="journal article" date="2020" name="Stud. Mycol.">
        <title>101 Dothideomycetes genomes: a test case for predicting lifestyles and emergence of pathogens.</title>
        <authorList>
            <person name="Haridas S."/>
            <person name="Albert R."/>
            <person name="Binder M."/>
            <person name="Bloem J."/>
            <person name="Labutti K."/>
            <person name="Salamov A."/>
            <person name="Andreopoulos B."/>
            <person name="Baker S."/>
            <person name="Barry K."/>
            <person name="Bills G."/>
            <person name="Bluhm B."/>
            <person name="Cannon C."/>
            <person name="Castanera R."/>
            <person name="Culley D."/>
            <person name="Daum C."/>
            <person name="Ezra D."/>
            <person name="Gonzalez J."/>
            <person name="Henrissat B."/>
            <person name="Kuo A."/>
            <person name="Liang C."/>
            <person name="Lipzen A."/>
            <person name="Lutzoni F."/>
            <person name="Magnuson J."/>
            <person name="Mondo S."/>
            <person name="Nolan M."/>
            <person name="Ohm R."/>
            <person name="Pangilinan J."/>
            <person name="Park H.-J."/>
            <person name="Ramirez L."/>
            <person name="Alfaro M."/>
            <person name="Sun H."/>
            <person name="Tritt A."/>
            <person name="Yoshinaga Y."/>
            <person name="Zwiers L.-H."/>
            <person name="Turgeon B."/>
            <person name="Goodwin S."/>
            <person name="Spatafora J."/>
            <person name="Crous P."/>
            <person name="Grigoriev I."/>
        </authorList>
    </citation>
    <scope>NUCLEOTIDE SEQUENCE</scope>
    <source>
        <strain evidence="1">CBS 525.71</strain>
    </source>
</reference>
<proteinExistence type="predicted"/>
<protein>
    <submittedName>
        <fullName evidence="1">HET-domain-containing protein</fullName>
    </submittedName>
</protein>
<dbReference type="Proteomes" id="UP000799754">
    <property type="component" value="Unassembled WGS sequence"/>
</dbReference>
<accession>A0ACB6RVX2</accession>
<keyword evidence="2" id="KW-1185">Reference proteome</keyword>
<evidence type="ECO:0000313" key="1">
    <source>
        <dbReference type="EMBL" id="KAF2625570.1"/>
    </source>
</evidence>
<gene>
    <name evidence="1" type="ORF">BU25DRAFT_115926</name>
</gene>
<organism evidence="1 2">
    <name type="scientific">Macroventuria anomochaeta</name>
    <dbReference type="NCBI Taxonomy" id="301207"/>
    <lineage>
        <taxon>Eukaryota</taxon>
        <taxon>Fungi</taxon>
        <taxon>Dikarya</taxon>
        <taxon>Ascomycota</taxon>
        <taxon>Pezizomycotina</taxon>
        <taxon>Dothideomycetes</taxon>
        <taxon>Pleosporomycetidae</taxon>
        <taxon>Pleosporales</taxon>
        <taxon>Pleosporineae</taxon>
        <taxon>Didymellaceae</taxon>
        <taxon>Macroventuria</taxon>
    </lineage>
</organism>
<dbReference type="EMBL" id="MU006725">
    <property type="protein sequence ID" value="KAF2625570.1"/>
    <property type="molecule type" value="Genomic_DNA"/>
</dbReference>